<feature type="region of interest" description="Disordered" evidence="4">
    <location>
        <begin position="1346"/>
        <end position="1366"/>
    </location>
</feature>
<comment type="subcellular location">
    <subcellularLocation>
        <location evidence="1">Cytoplasm</location>
    </subcellularLocation>
</comment>
<keyword evidence="8" id="KW-1185">Reference proteome</keyword>
<name>A0AAQ3MDQ9_9PEZI</name>
<feature type="region of interest" description="Disordered" evidence="4">
    <location>
        <begin position="1428"/>
        <end position="1462"/>
    </location>
</feature>
<feature type="compositionally biased region" description="Polar residues" evidence="4">
    <location>
        <begin position="246"/>
        <end position="259"/>
    </location>
</feature>
<evidence type="ECO:0000256" key="3">
    <source>
        <dbReference type="SAM" id="Coils"/>
    </source>
</evidence>
<evidence type="ECO:0008006" key="9">
    <source>
        <dbReference type="Google" id="ProtNLM"/>
    </source>
</evidence>
<feature type="domain" description="Centrosomin N-terminal motif 1" evidence="5">
    <location>
        <begin position="403"/>
        <end position="475"/>
    </location>
</feature>
<feature type="compositionally biased region" description="Basic and acidic residues" evidence="4">
    <location>
        <begin position="455"/>
        <end position="491"/>
    </location>
</feature>
<evidence type="ECO:0000259" key="5">
    <source>
        <dbReference type="Pfam" id="PF07989"/>
    </source>
</evidence>
<dbReference type="PANTHER" id="PTHR45615">
    <property type="entry name" value="MYOSIN HEAVY CHAIN, NON-MUSCLE"/>
    <property type="match status" value="1"/>
</dbReference>
<feature type="domain" description="Mto1-like Mto2p-binding" evidence="6">
    <location>
        <begin position="1384"/>
        <end position="1431"/>
    </location>
</feature>
<feature type="region of interest" description="Disordered" evidence="4">
    <location>
        <begin position="301"/>
        <end position="348"/>
    </location>
</feature>
<dbReference type="PANTHER" id="PTHR45615:SF63">
    <property type="entry name" value="CHROMOSOME UNDETERMINED SCAFFOLD_10, WHOLE GENOME SHOTGUN SEQUENCE"/>
    <property type="match status" value="1"/>
</dbReference>
<feature type="coiled-coil region" evidence="3">
    <location>
        <begin position="636"/>
        <end position="680"/>
    </location>
</feature>
<feature type="region of interest" description="Disordered" evidence="4">
    <location>
        <begin position="455"/>
        <end position="495"/>
    </location>
</feature>
<feature type="compositionally biased region" description="Polar residues" evidence="4">
    <location>
        <begin position="208"/>
        <end position="225"/>
    </location>
</feature>
<evidence type="ECO:0000259" key="6">
    <source>
        <dbReference type="Pfam" id="PF12808"/>
    </source>
</evidence>
<feature type="region of interest" description="Disordered" evidence="4">
    <location>
        <begin position="1252"/>
        <end position="1273"/>
    </location>
</feature>
<feature type="coiled-coil region" evidence="3">
    <location>
        <begin position="565"/>
        <end position="592"/>
    </location>
</feature>
<evidence type="ECO:0000256" key="2">
    <source>
        <dbReference type="ARBA" id="ARBA00022490"/>
    </source>
</evidence>
<gene>
    <name evidence="7" type="ORF">R9X50_00718100</name>
</gene>
<reference evidence="7 8" key="1">
    <citation type="submission" date="2023-11" db="EMBL/GenBank/DDBJ databases">
        <title>An acidophilic fungus is an integral part of prey digestion in a carnivorous sundew plant.</title>
        <authorList>
            <person name="Tsai I.J."/>
        </authorList>
    </citation>
    <scope>NUCLEOTIDE SEQUENCE [LARGE SCALE GENOMIC DNA]</scope>
    <source>
        <strain evidence="7">169a</strain>
    </source>
</reference>
<dbReference type="InterPro" id="IPR024545">
    <property type="entry name" value="Mto1-like_Mto2p-bd"/>
</dbReference>
<keyword evidence="2" id="KW-0963">Cytoplasm</keyword>
<protein>
    <recommendedName>
        <fullName evidence="9">Anucleate primary sterigmata protein B</fullName>
    </recommendedName>
</protein>
<feature type="compositionally biased region" description="Polar residues" evidence="4">
    <location>
        <begin position="102"/>
        <end position="114"/>
    </location>
</feature>
<evidence type="ECO:0000256" key="1">
    <source>
        <dbReference type="ARBA" id="ARBA00004496"/>
    </source>
</evidence>
<feature type="compositionally biased region" description="Basic and acidic residues" evidence="4">
    <location>
        <begin position="226"/>
        <end position="245"/>
    </location>
</feature>
<feature type="region of interest" description="Disordered" evidence="4">
    <location>
        <begin position="58"/>
        <end position="266"/>
    </location>
</feature>
<sequence>MSSLSSRNERELAFPIVDGSSFLTEAQTGYVGSEDDSVDEGDLKRHFMDVESSFLPDVVPGISRDNLHGADDTYLELGKPGHTPPLDDFFGSVRSGKFGLSKQEQGDTASSTKESTPERMRNDQSEGDEDTSSTTSPAADAARRTRARTTSAAVMANTVAMRAFSMSARPASKDSARPTSKGSNRPTSKGSTIRPSSSRKLGDAVEPSSDNMSFLKSRQSPTSVHEQSDRRDSRPSLQSGRHDSQHSTTSSATRSSELSGSDAANADYALQTGGAVSARSPVKPDRISRMLSRIPSVGSVASNLDESDTLPTLSGLMSRSRGTKTGSRFDSLEERPETPRADDGHSQAPTDTVLAQRVESIQVPETIARDFFAKNRSFSPNKRPASSAGVGANLADQRRKTLTLKEQNSKIDKLAKENFDLKLKIHFLDQALQSRSDDGVKELIDKNVQLQTDLANERKESQTMRRKMKELERKLSQHEEETRQQKRKVDDSNDETLQADMHEEILYLRQQLDHSENQVTTLREEIMTKELEKRKMAEHIKSQAGSRGKDTSNVKETMDMWQDLLNAETSRREQVEEDMRKLREELTTLRIEKASMSIPRDSKMSSRRPRHGYSQSAVQAGDSDFANSSEPSTILVEQLKTENAELRRDLGAQTSMLTSRNRERERLQQEIEDLKLFQRKGDGARSIAGESIFERSISRAHQRAPSRSTELLAPSEAERDDWETKEGQLRDQNAELRLKYQELERNYSQHLEYVAALEGDFQEMEQELNEAQEDLKALQSERDEALQAFEDKESDYEKLEQEALAEIDKLMKEIEGMDAELQDTQKKLLKTQTKLEHTSDGYKGLQSELRDITQSVMNLDDEKQAHVRNIQTLEQQIQEAEDEIQKWEQKCNEYEQKHRKLEITQESLTSEITFLREEQEGDKIKIGELENGLNAAQQTIEDEEEKVRELEEGIIEERQQRDVLANQSKEEVQKVLDGLHAESAKTRDEVRRLRRELSSKEIEAGTWKQRLEELEESLRAILGDPNGTKHSLLAEIQKTQLDLETIVNQLDRATMDLADKDRLLRHRDGLLESTSLESRRLADLLDKERNSRKRDLEQFEKSSRGSATHMRTVAQQESRILELETAFSQDKRKMAAQEQDYQDELNERNSLLLALWNRLSTICGTDWAQTHCLVNGEVPSVDVIARGLPAFNHNIIAAVKMIEALFGSFKVRIRNIEKDLARDYQTLENNLNLRIQRMDSLEEAVQRTQSALADGHQRQTLHRSLSKSSKSTDELNKLKTEIKLLRAELKFHRQYPSAMAQQMIHQQNHQVGPEGARRLSLAGSTSNPMKPSSPARNMVAQLLRHHSTSSTEPLHPHPPEHQQQQSIILSQPALQPSETRLVYRIKELERQLKAEREKRLLDRQGARQRLEELRLEIEELKLRLQRERARNDGLGDGVKGGDMGSGVASAVGSVRGRDSSVD</sequence>
<organism evidence="7 8">
    <name type="scientific">Acrodontium crateriforme</name>
    <dbReference type="NCBI Taxonomy" id="150365"/>
    <lineage>
        <taxon>Eukaryota</taxon>
        <taxon>Fungi</taxon>
        <taxon>Dikarya</taxon>
        <taxon>Ascomycota</taxon>
        <taxon>Pezizomycotina</taxon>
        <taxon>Dothideomycetes</taxon>
        <taxon>Dothideomycetidae</taxon>
        <taxon>Mycosphaerellales</taxon>
        <taxon>Teratosphaeriaceae</taxon>
        <taxon>Acrodontium</taxon>
    </lineage>
</organism>
<proteinExistence type="predicted"/>
<dbReference type="GO" id="GO:0005737">
    <property type="term" value="C:cytoplasm"/>
    <property type="evidence" value="ECO:0007669"/>
    <property type="project" value="UniProtKB-SubCell"/>
</dbReference>
<evidence type="ECO:0000313" key="7">
    <source>
        <dbReference type="EMBL" id="WPH04292.1"/>
    </source>
</evidence>
<dbReference type="Gene3D" id="1.10.287.2610">
    <property type="match status" value="1"/>
</dbReference>
<feature type="compositionally biased region" description="Gly residues" evidence="4">
    <location>
        <begin position="1434"/>
        <end position="1444"/>
    </location>
</feature>
<dbReference type="GO" id="GO:0005815">
    <property type="term" value="C:microtubule organizing center"/>
    <property type="evidence" value="ECO:0007669"/>
    <property type="project" value="InterPro"/>
</dbReference>
<dbReference type="Proteomes" id="UP001303373">
    <property type="component" value="Chromosome 12"/>
</dbReference>
<feature type="region of interest" description="Disordered" evidence="4">
    <location>
        <begin position="598"/>
        <end position="630"/>
    </location>
</feature>
<keyword evidence="3" id="KW-0175">Coiled coil</keyword>
<feature type="compositionally biased region" description="Basic and acidic residues" evidence="4">
    <location>
        <begin position="330"/>
        <end position="345"/>
    </location>
</feature>
<evidence type="ECO:0000313" key="8">
    <source>
        <dbReference type="Proteomes" id="UP001303373"/>
    </source>
</evidence>
<dbReference type="Pfam" id="PF07989">
    <property type="entry name" value="Cnn_1N"/>
    <property type="match status" value="1"/>
</dbReference>
<feature type="coiled-coil region" evidence="3">
    <location>
        <begin position="726"/>
        <end position="1017"/>
    </location>
</feature>
<accession>A0AAQ3MDQ9</accession>
<feature type="region of interest" description="Disordered" evidence="4">
    <location>
        <begin position="700"/>
        <end position="725"/>
    </location>
</feature>
<evidence type="ECO:0000256" key="4">
    <source>
        <dbReference type="SAM" id="MobiDB-lite"/>
    </source>
</evidence>
<dbReference type="Pfam" id="PF12808">
    <property type="entry name" value="Mto2_bdg"/>
    <property type="match status" value="1"/>
</dbReference>
<feature type="compositionally biased region" description="Polar residues" evidence="4">
    <location>
        <begin position="177"/>
        <end position="199"/>
    </location>
</feature>
<feature type="compositionally biased region" description="Basic and acidic residues" evidence="4">
    <location>
        <begin position="115"/>
        <end position="124"/>
    </location>
</feature>
<dbReference type="InterPro" id="IPR012943">
    <property type="entry name" value="Cnn_1N"/>
</dbReference>
<dbReference type="EMBL" id="CP138591">
    <property type="protein sequence ID" value="WPH04292.1"/>
    <property type="molecule type" value="Genomic_DNA"/>
</dbReference>
<feature type="compositionally biased region" description="Polar residues" evidence="4">
    <location>
        <begin position="301"/>
        <end position="317"/>
    </location>
</feature>